<evidence type="ECO:0000259" key="11">
    <source>
        <dbReference type="Pfam" id="PF08544"/>
    </source>
</evidence>
<evidence type="ECO:0000256" key="4">
    <source>
        <dbReference type="ARBA" id="ARBA00022679"/>
    </source>
</evidence>
<dbReference type="InterPro" id="IPR014721">
    <property type="entry name" value="Ribsml_uS5_D2-typ_fold_subgr"/>
</dbReference>
<dbReference type="Proteomes" id="UP000015620">
    <property type="component" value="Chromosome"/>
</dbReference>
<gene>
    <name evidence="9 12" type="primary">ispE</name>
    <name evidence="12" type="ORF">TPE_1532</name>
</gene>
<evidence type="ECO:0000313" key="12">
    <source>
        <dbReference type="EMBL" id="AGT44027.1"/>
    </source>
</evidence>
<dbReference type="PANTHER" id="PTHR43527">
    <property type="entry name" value="4-DIPHOSPHOCYTIDYL-2-C-METHYL-D-ERYTHRITOL KINASE, CHLOROPLASTIC"/>
    <property type="match status" value="1"/>
</dbReference>
<dbReference type="STRING" id="1291379.TPE_1532"/>
<keyword evidence="9" id="KW-0414">Isoprene biosynthesis</keyword>
<feature type="active site" evidence="9">
    <location>
        <position position="13"/>
    </location>
</feature>
<dbReference type="RefSeq" id="WP_020965326.1">
    <property type="nucleotide sequence ID" value="NC_022097.1"/>
</dbReference>
<dbReference type="PIRSF" id="PIRSF010376">
    <property type="entry name" value="IspE"/>
    <property type="match status" value="1"/>
</dbReference>
<dbReference type="InterPro" id="IPR036554">
    <property type="entry name" value="GHMP_kinase_C_sf"/>
</dbReference>
<evidence type="ECO:0000313" key="13">
    <source>
        <dbReference type="Proteomes" id="UP000015620"/>
    </source>
</evidence>
<organism evidence="12 13">
    <name type="scientific">Treponema pedis str. T A4</name>
    <dbReference type="NCBI Taxonomy" id="1291379"/>
    <lineage>
        <taxon>Bacteria</taxon>
        <taxon>Pseudomonadati</taxon>
        <taxon>Spirochaetota</taxon>
        <taxon>Spirochaetia</taxon>
        <taxon>Spirochaetales</taxon>
        <taxon>Treponemataceae</taxon>
        <taxon>Treponema</taxon>
    </lineage>
</organism>
<dbReference type="InterPro" id="IPR013750">
    <property type="entry name" value="GHMP_kinase_C_dom"/>
</dbReference>
<dbReference type="UniPathway" id="UPA00056">
    <property type="reaction ID" value="UER00094"/>
</dbReference>
<dbReference type="GO" id="GO:0016114">
    <property type="term" value="P:terpenoid biosynthetic process"/>
    <property type="evidence" value="ECO:0007669"/>
    <property type="project" value="UniProtKB-UniRule"/>
</dbReference>
<dbReference type="Pfam" id="PF00288">
    <property type="entry name" value="GHMP_kinases_N"/>
    <property type="match status" value="1"/>
</dbReference>
<sequence length="283" mass="30503">MVKSAISLSAHAKINLHLEVLGKRSDGFHDIVSVFHSISLSDEILIERTAEKDTCKVLSPLLALPETNTVISAYKKFSAACGIRDGIIVKILKNIPCGAGLGGGSSDAAAVLHGLNIMFNAGLTEESLRKIALEIGSDVPFFLKGGAAVVGGRGELLKPVSVKCGYFGVLVYPGITSGTAAAYKLLNRSENAVLPAFDPEPFCGEDCRKWPFFNSFEEEIFKVFPVVKKVKDYLLSGGADFALMSGSGSSVFGLFEDKKKAEIAYFELLKQYKQCFLFFLLAL</sequence>
<evidence type="ECO:0000256" key="3">
    <source>
        <dbReference type="ARBA" id="ARBA00017473"/>
    </source>
</evidence>
<evidence type="ECO:0000256" key="8">
    <source>
        <dbReference type="ARBA" id="ARBA00032554"/>
    </source>
</evidence>
<comment type="pathway">
    <text evidence="9">Isoprenoid biosynthesis; isopentenyl diphosphate biosynthesis via DXP pathway; isopentenyl diphosphate from 1-deoxy-D-xylulose 5-phosphate: step 3/6.</text>
</comment>
<accession>S5ZN55</accession>
<dbReference type="InterPro" id="IPR004424">
    <property type="entry name" value="IspE"/>
</dbReference>
<feature type="domain" description="GHMP kinase N-terminal" evidence="10">
    <location>
        <begin position="68"/>
        <end position="146"/>
    </location>
</feature>
<evidence type="ECO:0000256" key="5">
    <source>
        <dbReference type="ARBA" id="ARBA00022741"/>
    </source>
</evidence>
<dbReference type="SUPFAM" id="SSF54211">
    <property type="entry name" value="Ribosomal protein S5 domain 2-like"/>
    <property type="match status" value="1"/>
</dbReference>
<dbReference type="Pfam" id="PF08544">
    <property type="entry name" value="GHMP_kinases_C"/>
    <property type="match status" value="1"/>
</dbReference>
<proteinExistence type="inferred from homology"/>
<feature type="binding site" evidence="9">
    <location>
        <begin position="96"/>
        <end position="106"/>
    </location>
    <ligand>
        <name>ATP</name>
        <dbReference type="ChEBI" id="CHEBI:30616"/>
    </ligand>
</feature>
<dbReference type="InterPro" id="IPR020568">
    <property type="entry name" value="Ribosomal_Su5_D2-typ_SF"/>
</dbReference>
<dbReference type="OrthoDB" id="9809438at2"/>
<comment type="catalytic activity">
    <reaction evidence="9">
        <text>4-CDP-2-C-methyl-D-erythritol + ATP = 4-CDP-2-C-methyl-D-erythritol 2-phosphate + ADP + H(+)</text>
        <dbReference type="Rhea" id="RHEA:18437"/>
        <dbReference type="ChEBI" id="CHEBI:15378"/>
        <dbReference type="ChEBI" id="CHEBI:30616"/>
        <dbReference type="ChEBI" id="CHEBI:57823"/>
        <dbReference type="ChEBI" id="CHEBI:57919"/>
        <dbReference type="ChEBI" id="CHEBI:456216"/>
        <dbReference type="EC" id="2.7.1.148"/>
    </reaction>
</comment>
<keyword evidence="7 9" id="KW-0067">ATP-binding</keyword>
<dbReference type="InterPro" id="IPR006204">
    <property type="entry name" value="GHMP_kinase_N_dom"/>
</dbReference>
<keyword evidence="13" id="KW-1185">Reference proteome</keyword>
<dbReference type="GeneID" id="301090090"/>
<evidence type="ECO:0000256" key="2">
    <source>
        <dbReference type="ARBA" id="ARBA00012052"/>
    </source>
</evidence>
<feature type="domain" description="GHMP kinase C-terminal" evidence="11">
    <location>
        <begin position="213"/>
        <end position="273"/>
    </location>
</feature>
<dbReference type="NCBIfam" id="TIGR00154">
    <property type="entry name" value="ispE"/>
    <property type="match status" value="1"/>
</dbReference>
<dbReference type="PANTHER" id="PTHR43527:SF2">
    <property type="entry name" value="4-DIPHOSPHOCYTIDYL-2-C-METHYL-D-ERYTHRITOL KINASE, CHLOROPLASTIC"/>
    <property type="match status" value="1"/>
</dbReference>
<comment type="similarity">
    <text evidence="1 9">Belongs to the GHMP kinase family. IspE subfamily.</text>
</comment>
<evidence type="ECO:0000256" key="1">
    <source>
        <dbReference type="ARBA" id="ARBA00009684"/>
    </source>
</evidence>
<dbReference type="KEGG" id="tped:TPE_1532"/>
<dbReference type="Gene3D" id="3.30.230.10">
    <property type="match status" value="1"/>
</dbReference>
<dbReference type="GO" id="GO:0005524">
    <property type="term" value="F:ATP binding"/>
    <property type="evidence" value="ECO:0007669"/>
    <property type="project" value="UniProtKB-UniRule"/>
</dbReference>
<feature type="active site" evidence="9">
    <location>
        <position position="138"/>
    </location>
</feature>
<dbReference type="HAMAP" id="MF_00061">
    <property type="entry name" value="IspE"/>
    <property type="match status" value="1"/>
</dbReference>
<evidence type="ECO:0000259" key="10">
    <source>
        <dbReference type="Pfam" id="PF00288"/>
    </source>
</evidence>
<dbReference type="EC" id="2.7.1.148" evidence="2 9"/>
<reference evidence="12 13" key="1">
    <citation type="journal article" date="2013" name="PLoS ONE">
        <title>Genome-Wide Relatedness of Treponema pedis, from Gingiva and Necrotic Skin Lesions of Pigs, with the Human Oral Pathogen Treponema denticola.</title>
        <authorList>
            <person name="Svartstrom O."/>
            <person name="Mushtaq M."/>
            <person name="Pringle M."/>
            <person name="Segerman B."/>
        </authorList>
    </citation>
    <scope>NUCLEOTIDE SEQUENCE [LARGE SCALE GENOMIC DNA]</scope>
    <source>
        <strain evidence="12">T A4</strain>
    </source>
</reference>
<keyword evidence="4 9" id="KW-0808">Transferase</keyword>
<dbReference type="SUPFAM" id="SSF55060">
    <property type="entry name" value="GHMP Kinase, C-terminal domain"/>
    <property type="match status" value="1"/>
</dbReference>
<evidence type="ECO:0000256" key="7">
    <source>
        <dbReference type="ARBA" id="ARBA00022840"/>
    </source>
</evidence>
<dbReference type="HOGENOM" id="CLU_053057_1_1_12"/>
<dbReference type="Gene3D" id="3.30.70.890">
    <property type="entry name" value="GHMP kinase, C-terminal domain"/>
    <property type="match status" value="1"/>
</dbReference>
<dbReference type="EMBL" id="CP004120">
    <property type="protein sequence ID" value="AGT44027.1"/>
    <property type="molecule type" value="Genomic_DNA"/>
</dbReference>
<keyword evidence="5 9" id="KW-0547">Nucleotide-binding</keyword>
<dbReference type="GO" id="GO:0019288">
    <property type="term" value="P:isopentenyl diphosphate biosynthetic process, methylerythritol 4-phosphate pathway"/>
    <property type="evidence" value="ECO:0007669"/>
    <property type="project" value="UniProtKB-UniRule"/>
</dbReference>
<dbReference type="GO" id="GO:0050515">
    <property type="term" value="F:4-(cytidine 5'-diphospho)-2-C-methyl-D-erythritol kinase activity"/>
    <property type="evidence" value="ECO:0007669"/>
    <property type="project" value="UniProtKB-UniRule"/>
</dbReference>
<dbReference type="PATRIC" id="fig|1291379.3.peg.1516"/>
<dbReference type="AlphaFoldDB" id="S5ZN55"/>
<evidence type="ECO:0000256" key="6">
    <source>
        <dbReference type="ARBA" id="ARBA00022777"/>
    </source>
</evidence>
<protein>
    <recommendedName>
        <fullName evidence="3 9">4-diphosphocytidyl-2-C-methyl-D-erythritol kinase</fullName>
        <shortName evidence="9">CMK</shortName>
        <ecNumber evidence="2 9">2.7.1.148</ecNumber>
    </recommendedName>
    <alternativeName>
        <fullName evidence="8 9">4-(cytidine-5'-diphospho)-2-C-methyl-D-erythritol kinase</fullName>
    </alternativeName>
</protein>
<name>S5ZN55_9SPIR</name>
<keyword evidence="6 9" id="KW-0418">Kinase</keyword>
<comment type="function">
    <text evidence="9">Catalyzes the phosphorylation of the position 2 hydroxy group of 4-diphosphocytidyl-2C-methyl-D-erythritol.</text>
</comment>
<evidence type="ECO:0000256" key="9">
    <source>
        <dbReference type="HAMAP-Rule" id="MF_00061"/>
    </source>
</evidence>